<dbReference type="Pfam" id="PF00589">
    <property type="entry name" value="Phage_integrase"/>
    <property type="match status" value="1"/>
</dbReference>
<dbReference type="CDD" id="cd00397">
    <property type="entry name" value="DNA_BRE_C"/>
    <property type="match status" value="1"/>
</dbReference>
<dbReference type="OrthoDB" id="9789256at2"/>
<gene>
    <name evidence="8" type="ORF">SAMN05660330_04233</name>
</gene>
<dbReference type="InterPro" id="IPR013762">
    <property type="entry name" value="Integrase-like_cat_sf"/>
</dbReference>
<dbReference type="STRING" id="91360.SAMN05660330_04233"/>
<dbReference type="InterPro" id="IPR050090">
    <property type="entry name" value="Tyrosine_recombinase_XerCD"/>
</dbReference>
<evidence type="ECO:0000256" key="3">
    <source>
        <dbReference type="ARBA" id="ARBA00023125"/>
    </source>
</evidence>
<proteinExistence type="inferred from homology"/>
<keyword evidence="4" id="KW-0233">DNA recombination</keyword>
<protein>
    <submittedName>
        <fullName evidence="8">Phage integrase family protein</fullName>
    </submittedName>
</protein>
<dbReference type="Gene3D" id="1.10.443.10">
    <property type="entry name" value="Intergrase catalytic core"/>
    <property type="match status" value="1"/>
</dbReference>
<feature type="domain" description="Tyr recombinase" evidence="6">
    <location>
        <begin position="165"/>
        <end position="336"/>
    </location>
</feature>
<reference evidence="8 9" key="1">
    <citation type="submission" date="2016-10" db="EMBL/GenBank/DDBJ databases">
        <authorList>
            <person name="de Groot N.N."/>
        </authorList>
    </citation>
    <scope>NUCLEOTIDE SEQUENCE [LARGE SCALE GENOMIC DNA]</scope>
    <source>
        <strain evidence="8 9">DSM 12130</strain>
    </source>
</reference>
<evidence type="ECO:0000313" key="9">
    <source>
        <dbReference type="Proteomes" id="UP000199073"/>
    </source>
</evidence>
<feature type="domain" description="Core-binding (CB)" evidence="7">
    <location>
        <begin position="60"/>
        <end position="142"/>
    </location>
</feature>
<evidence type="ECO:0000256" key="2">
    <source>
        <dbReference type="ARBA" id="ARBA00022908"/>
    </source>
</evidence>
<dbReference type="InterPro" id="IPR044068">
    <property type="entry name" value="CB"/>
</dbReference>
<dbReference type="InterPro" id="IPR011010">
    <property type="entry name" value="DNA_brk_join_enz"/>
</dbReference>
<dbReference type="PANTHER" id="PTHR30349">
    <property type="entry name" value="PHAGE INTEGRASE-RELATED"/>
    <property type="match status" value="1"/>
</dbReference>
<dbReference type="GO" id="GO:0015074">
    <property type="term" value="P:DNA integration"/>
    <property type="evidence" value="ECO:0007669"/>
    <property type="project" value="UniProtKB-KW"/>
</dbReference>
<organism evidence="8 9">
    <name type="scientific">Desulforhopalus singaporensis</name>
    <dbReference type="NCBI Taxonomy" id="91360"/>
    <lineage>
        <taxon>Bacteria</taxon>
        <taxon>Pseudomonadati</taxon>
        <taxon>Thermodesulfobacteriota</taxon>
        <taxon>Desulfobulbia</taxon>
        <taxon>Desulfobulbales</taxon>
        <taxon>Desulfocapsaceae</taxon>
        <taxon>Desulforhopalus</taxon>
    </lineage>
</organism>
<keyword evidence="9" id="KW-1185">Reference proteome</keyword>
<comment type="similarity">
    <text evidence="1">Belongs to the 'phage' integrase family.</text>
</comment>
<dbReference type="GO" id="GO:0003677">
    <property type="term" value="F:DNA binding"/>
    <property type="evidence" value="ECO:0007669"/>
    <property type="project" value="UniProtKB-UniRule"/>
</dbReference>
<dbReference type="AlphaFoldDB" id="A0A1H0VTW1"/>
<dbReference type="PROSITE" id="PS51898">
    <property type="entry name" value="TYR_RECOMBINASE"/>
    <property type="match status" value="1"/>
</dbReference>
<keyword evidence="3 5" id="KW-0238">DNA-binding</keyword>
<sequence length="356" mass="41696">MSVRPHKTKYKSYPGKTYWTIDIGYGRNREHITFEGTYEAACQYEKEIRSTPKKEKVYNERIKDLILPFLEAYKQDVSARTYEDCNTTIDNHLVPRWGLLRPDQLTMQHFTDFKTELEAEGISPSTINKHLSYISKILKWAAANVRSEELPFRVPRYSRKKTTPDPVKPLTRRQVNEIYKHIQPPYQFIFLLMADMGLRRQEAMTVKIQDIDERFKAINIRGKGSKIRRIPFMTDRFEQAALSVLELKIDGYATVNPETEKPYLNIRKELIRAGKAAGIKRKVGHHLLRHSFATWCAEEGMNPHALQRIMGHSSIETTNKIYTHVGSDFIGKEVMRMREKKNEKKIKKPHLYVVKN</sequence>
<dbReference type="Gene3D" id="1.10.150.130">
    <property type="match status" value="1"/>
</dbReference>
<dbReference type="PANTHER" id="PTHR30349:SF64">
    <property type="entry name" value="PROPHAGE INTEGRASE INTD-RELATED"/>
    <property type="match status" value="1"/>
</dbReference>
<dbReference type="EMBL" id="FNJI01000065">
    <property type="protein sequence ID" value="SDP81870.1"/>
    <property type="molecule type" value="Genomic_DNA"/>
</dbReference>
<evidence type="ECO:0000313" key="8">
    <source>
        <dbReference type="EMBL" id="SDP81870.1"/>
    </source>
</evidence>
<dbReference type="InterPro" id="IPR002104">
    <property type="entry name" value="Integrase_catalytic"/>
</dbReference>
<evidence type="ECO:0000256" key="4">
    <source>
        <dbReference type="ARBA" id="ARBA00023172"/>
    </source>
</evidence>
<dbReference type="SUPFAM" id="SSF56349">
    <property type="entry name" value="DNA breaking-rejoining enzymes"/>
    <property type="match status" value="1"/>
</dbReference>
<evidence type="ECO:0000259" key="6">
    <source>
        <dbReference type="PROSITE" id="PS51898"/>
    </source>
</evidence>
<name>A0A1H0VTW1_9BACT</name>
<dbReference type="GO" id="GO:0006310">
    <property type="term" value="P:DNA recombination"/>
    <property type="evidence" value="ECO:0007669"/>
    <property type="project" value="UniProtKB-KW"/>
</dbReference>
<keyword evidence="2" id="KW-0229">DNA integration</keyword>
<dbReference type="Proteomes" id="UP000199073">
    <property type="component" value="Unassembled WGS sequence"/>
</dbReference>
<accession>A0A1H0VTW1</accession>
<dbReference type="PROSITE" id="PS51900">
    <property type="entry name" value="CB"/>
    <property type="match status" value="1"/>
</dbReference>
<dbReference type="InterPro" id="IPR010998">
    <property type="entry name" value="Integrase_recombinase_N"/>
</dbReference>
<evidence type="ECO:0000256" key="1">
    <source>
        <dbReference type="ARBA" id="ARBA00008857"/>
    </source>
</evidence>
<evidence type="ECO:0000256" key="5">
    <source>
        <dbReference type="PROSITE-ProRule" id="PRU01248"/>
    </source>
</evidence>
<evidence type="ECO:0000259" key="7">
    <source>
        <dbReference type="PROSITE" id="PS51900"/>
    </source>
</evidence>